<name>A0A212EW63_DANPL</name>
<evidence type="ECO:0000313" key="3">
    <source>
        <dbReference type="Proteomes" id="UP000007151"/>
    </source>
</evidence>
<organism evidence="2 3">
    <name type="scientific">Danaus plexippus plexippus</name>
    <dbReference type="NCBI Taxonomy" id="278856"/>
    <lineage>
        <taxon>Eukaryota</taxon>
        <taxon>Metazoa</taxon>
        <taxon>Ecdysozoa</taxon>
        <taxon>Arthropoda</taxon>
        <taxon>Hexapoda</taxon>
        <taxon>Insecta</taxon>
        <taxon>Pterygota</taxon>
        <taxon>Neoptera</taxon>
        <taxon>Endopterygota</taxon>
        <taxon>Lepidoptera</taxon>
        <taxon>Glossata</taxon>
        <taxon>Ditrysia</taxon>
        <taxon>Papilionoidea</taxon>
        <taxon>Nymphalidae</taxon>
        <taxon>Danainae</taxon>
        <taxon>Danaini</taxon>
        <taxon>Danaina</taxon>
        <taxon>Danaus</taxon>
        <taxon>Danaus</taxon>
    </lineage>
</organism>
<dbReference type="KEGG" id="dpl:KGM_209023"/>
<evidence type="ECO:0000313" key="2">
    <source>
        <dbReference type="EMBL" id="OWR45694.1"/>
    </source>
</evidence>
<proteinExistence type="predicted"/>
<dbReference type="Proteomes" id="UP000007151">
    <property type="component" value="Unassembled WGS sequence"/>
</dbReference>
<dbReference type="InParanoid" id="A0A212EW63"/>
<comment type="caution">
    <text evidence="2">The sequence shown here is derived from an EMBL/GenBank/DDBJ whole genome shotgun (WGS) entry which is preliminary data.</text>
</comment>
<sequence length="113" mass="12411">MIVSVAKGHRAPRKWKQRKWFIGIESLPRLCRVHNVEAGPVKSDATMPSDSTWSPPASSERRLSNSSDGSGSGSGYSKACIHNFKFSAPVRLQLTFALTFDAPTVYSITITDK</sequence>
<evidence type="ECO:0000256" key="1">
    <source>
        <dbReference type="SAM" id="MobiDB-lite"/>
    </source>
</evidence>
<dbReference type="EMBL" id="AGBW02012089">
    <property type="protein sequence ID" value="OWR45694.1"/>
    <property type="molecule type" value="Genomic_DNA"/>
</dbReference>
<gene>
    <name evidence="2" type="ORF">KGM_209023</name>
</gene>
<feature type="compositionally biased region" description="Polar residues" evidence="1">
    <location>
        <begin position="46"/>
        <end position="57"/>
    </location>
</feature>
<accession>A0A212EW63</accession>
<protein>
    <submittedName>
        <fullName evidence="2">Uncharacterized protein</fullName>
    </submittedName>
</protein>
<keyword evidence="3" id="KW-1185">Reference proteome</keyword>
<dbReference type="AlphaFoldDB" id="A0A212EW63"/>
<reference evidence="2 3" key="1">
    <citation type="journal article" date="2011" name="Cell">
        <title>The monarch butterfly genome yields insights into long-distance migration.</title>
        <authorList>
            <person name="Zhan S."/>
            <person name="Merlin C."/>
            <person name="Boore J.L."/>
            <person name="Reppert S.M."/>
        </authorList>
    </citation>
    <scope>NUCLEOTIDE SEQUENCE [LARGE SCALE GENOMIC DNA]</scope>
    <source>
        <strain evidence="2">F-2</strain>
    </source>
</reference>
<feature type="region of interest" description="Disordered" evidence="1">
    <location>
        <begin position="40"/>
        <end position="75"/>
    </location>
</feature>